<feature type="domain" description="hAT-like transposase RNase-H fold" evidence="4">
    <location>
        <begin position="260"/>
        <end position="358"/>
    </location>
</feature>
<gene>
    <name evidence="5" type="ORF">Ddye_030291</name>
</gene>
<keyword evidence="1" id="KW-0238">DNA-binding</keyword>
<dbReference type="InterPro" id="IPR008906">
    <property type="entry name" value="HATC_C_dom"/>
</dbReference>
<dbReference type="AlphaFoldDB" id="A0AAD9TG29"/>
<evidence type="ECO:0000256" key="2">
    <source>
        <dbReference type="SAM" id="MobiDB-lite"/>
    </source>
</evidence>
<dbReference type="Pfam" id="PF05699">
    <property type="entry name" value="Dimer_Tnp_hAT"/>
    <property type="match status" value="1"/>
</dbReference>
<comment type="caution">
    <text evidence="5">The sequence shown here is derived from an EMBL/GenBank/DDBJ whole genome shotgun (WGS) entry which is preliminary data.</text>
</comment>
<evidence type="ECO:0000259" key="3">
    <source>
        <dbReference type="Pfam" id="PF05699"/>
    </source>
</evidence>
<dbReference type="InterPro" id="IPR052035">
    <property type="entry name" value="ZnF_BED_domain_contain"/>
</dbReference>
<feature type="compositionally biased region" description="Polar residues" evidence="2">
    <location>
        <begin position="363"/>
        <end position="382"/>
    </location>
</feature>
<evidence type="ECO:0008006" key="7">
    <source>
        <dbReference type="Google" id="ProtNLM"/>
    </source>
</evidence>
<dbReference type="SUPFAM" id="SSF53098">
    <property type="entry name" value="Ribonuclease H-like"/>
    <property type="match status" value="1"/>
</dbReference>
<evidence type="ECO:0000259" key="4">
    <source>
        <dbReference type="Pfam" id="PF14372"/>
    </source>
</evidence>
<dbReference type="Proteomes" id="UP001280121">
    <property type="component" value="Unassembled WGS sequence"/>
</dbReference>
<evidence type="ECO:0000313" key="6">
    <source>
        <dbReference type="Proteomes" id="UP001280121"/>
    </source>
</evidence>
<dbReference type="PANTHER" id="PTHR46481:SF11">
    <property type="entry name" value="ZINC FINGER BED DOMAIN-CONTAINING PROTEIN RICESLEEPER 2-LIKE"/>
    <property type="match status" value="1"/>
</dbReference>
<evidence type="ECO:0000256" key="1">
    <source>
        <dbReference type="ARBA" id="ARBA00023125"/>
    </source>
</evidence>
<feature type="domain" description="HAT C-terminal dimerisation" evidence="3">
    <location>
        <begin position="408"/>
        <end position="490"/>
    </location>
</feature>
<protein>
    <recommendedName>
        <fullName evidence="7">Transposase</fullName>
    </recommendedName>
</protein>
<accession>A0AAD9TG29</accession>
<keyword evidence="6" id="KW-1185">Reference proteome</keyword>
<dbReference type="EMBL" id="JANJYI010000009">
    <property type="protein sequence ID" value="KAK2635499.1"/>
    <property type="molecule type" value="Genomic_DNA"/>
</dbReference>
<name>A0AAD9TG29_9ROSI</name>
<evidence type="ECO:0000313" key="5">
    <source>
        <dbReference type="EMBL" id="KAK2635499.1"/>
    </source>
</evidence>
<feature type="region of interest" description="Disordered" evidence="2">
    <location>
        <begin position="363"/>
        <end position="386"/>
    </location>
</feature>
<sequence length="524" mass="60613">MGRMLKARKTKEGDVEIRTFKFDQDTTRRELANMVILHEYPLSMVEHSGFHRFMGTAQPLFKIPSRNTLKSDILQIFDYEKGKLKGLLEKNKARIALTTDMCTSHNQRKGFMAITTHFVDNSWTLQSRIIRFIYVPCPHTSEMLADVMMECLHDWNIEHKLSTLTVDNCSTNNAMIRILLEMLYDVPLLLNGDMFHMRCSAHLLNLIVRDGLDVISDIFSRLKHKDSHYKNVPTEDDWVLAKEISDKLDVFYQATEEFLGTKYPTTNNYLPTVCDIRDAINDWSISIFEQIKLMASSMAHKFDSYWSNFHGIMVVATILDPRYKMKVMECYFPSLYGDGSSYEINKIQEVLLRMVGEYEQRSKASQASSSNPTHVSPSQSTMGPPKKMSRFDQYIIEVHCTTIHVKTELEYYLEEPVIPRVENFDILTWWKVNASKYPTLHCIARDILPFPLSTVASESAFSTDGRFVSPHRSRLHPKTVEALMCAQSWLWSEFNGINNPFVKNLIDGMELWKLEVWSSGGNEE</sequence>
<dbReference type="Pfam" id="PF14372">
    <property type="entry name" value="hAT-like_RNase-H"/>
    <property type="match status" value="1"/>
</dbReference>
<dbReference type="InterPro" id="IPR012337">
    <property type="entry name" value="RNaseH-like_sf"/>
</dbReference>
<dbReference type="InterPro" id="IPR025525">
    <property type="entry name" value="hAT-like_transposase_RNase-H"/>
</dbReference>
<dbReference type="SUPFAM" id="SSF140996">
    <property type="entry name" value="Hermes dimerisation domain"/>
    <property type="match status" value="1"/>
</dbReference>
<dbReference type="GO" id="GO:0003677">
    <property type="term" value="F:DNA binding"/>
    <property type="evidence" value="ECO:0007669"/>
    <property type="project" value="UniProtKB-KW"/>
</dbReference>
<reference evidence="5" key="1">
    <citation type="journal article" date="2023" name="Plant J.">
        <title>Genome sequences and population genomics provide insights into the demographic history, inbreeding, and mutation load of two 'living fossil' tree species of Dipteronia.</title>
        <authorList>
            <person name="Feng Y."/>
            <person name="Comes H.P."/>
            <person name="Chen J."/>
            <person name="Zhu S."/>
            <person name="Lu R."/>
            <person name="Zhang X."/>
            <person name="Li P."/>
            <person name="Qiu J."/>
            <person name="Olsen K.M."/>
            <person name="Qiu Y."/>
        </authorList>
    </citation>
    <scope>NUCLEOTIDE SEQUENCE</scope>
    <source>
        <strain evidence="5">KIB01</strain>
    </source>
</reference>
<dbReference type="GO" id="GO:0046983">
    <property type="term" value="F:protein dimerization activity"/>
    <property type="evidence" value="ECO:0007669"/>
    <property type="project" value="InterPro"/>
</dbReference>
<proteinExistence type="predicted"/>
<dbReference type="PANTHER" id="PTHR46481">
    <property type="entry name" value="ZINC FINGER BED DOMAIN-CONTAINING PROTEIN 4"/>
    <property type="match status" value="1"/>
</dbReference>
<organism evidence="5 6">
    <name type="scientific">Dipteronia dyeriana</name>
    <dbReference type="NCBI Taxonomy" id="168575"/>
    <lineage>
        <taxon>Eukaryota</taxon>
        <taxon>Viridiplantae</taxon>
        <taxon>Streptophyta</taxon>
        <taxon>Embryophyta</taxon>
        <taxon>Tracheophyta</taxon>
        <taxon>Spermatophyta</taxon>
        <taxon>Magnoliopsida</taxon>
        <taxon>eudicotyledons</taxon>
        <taxon>Gunneridae</taxon>
        <taxon>Pentapetalae</taxon>
        <taxon>rosids</taxon>
        <taxon>malvids</taxon>
        <taxon>Sapindales</taxon>
        <taxon>Sapindaceae</taxon>
        <taxon>Hippocastanoideae</taxon>
        <taxon>Acereae</taxon>
        <taxon>Dipteronia</taxon>
    </lineage>
</organism>